<keyword evidence="2" id="KW-1185">Reference proteome</keyword>
<gene>
    <name evidence="1" type="ORF">VTK73DRAFT_7119</name>
</gene>
<accession>A0ABR3WH46</accession>
<dbReference type="Proteomes" id="UP001586593">
    <property type="component" value="Unassembled WGS sequence"/>
</dbReference>
<proteinExistence type="predicted"/>
<reference evidence="1 2" key="1">
    <citation type="journal article" date="2024" name="Commun. Biol.">
        <title>Comparative genomic analysis of thermophilic fungi reveals convergent evolutionary adaptations and gene losses.</title>
        <authorList>
            <person name="Steindorff A.S."/>
            <person name="Aguilar-Pontes M.V."/>
            <person name="Robinson A.J."/>
            <person name="Andreopoulos B."/>
            <person name="LaButti K."/>
            <person name="Kuo A."/>
            <person name="Mondo S."/>
            <person name="Riley R."/>
            <person name="Otillar R."/>
            <person name="Haridas S."/>
            <person name="Lipzen A."/>
            <person name="Grimwood J."/>
            <person name="Schmutz J."/>
            <person name="Clum A."/>
            <person name="Reid I.D."/>
            <person name="Moisan M.C."/>
            <person name="Butler G."/>
            <person name="Nguyen T.T.M."/>
            <person name="Dewar K."/>
            <person name="Conant G."/>
            <person name="Drula E."/>
            <person name="Henrissat B."/>
            <person name="Hansel C."/>
            <person name="Singer S."/>
            <person name="Hutchinson M.I."/>
            <person name="de Vries R.P."/>
            <person name="Natvig D.O."/>
            <person name="Powell A.J."/>
            <person name="Tsang A."/>
            <person name="Grigoriev I.V."/>
        </authorList>
    </citation>
    <scope>NUCLEOTIDE SEQUENCE [LARGE SCALE GENOMIC DNA]</scope>
    <source>
        <strain evidence="1 2">ATCC 24622</strain>
    </source>
</reference>
<name>A0ABR3WH46_9PEZI</name>
<organism evidence="1 2">
    <name type="scientific">Phialemonium thermophilum</name>
    <dbReference type="NCBI Taxonomy" id="223376"/>
    <lineage>
        <taxon>Eukaryota</taxon>
        <taxon>Fungi</taxon>
        <taxon>Dikarya</taxon>
        <taxon>Ascomycota</taxon>
        <taxon>Pezizomycotina</taxon>
        <taxon>Sordariomycetes</taxon>
        <taxon>Sordariomycetidae</taxon>
        <taxon>Cephalothecales</taxon>
        <taxon>Cephalothecaceae</taxon>
        <taxon>Phialemonium</taxon>
    </lineage>
</organism>
<evidence type="ECO:0000313" key="1">
    <source>
        <dbReference type="EMBL" id="KAL1861427.1"/>
    </source>
</evidence>
<sequence length="198" mass="22757">MVTCRMRNKTAPTQAVEGHVPFCLPLLFAPYQKCNNYSSKCFKKEGAVSNPRLVRTEAQFKVYHSLRTHPDAKVYVYVPHDEALEAAARPPCPATFSKYLPNIPRIIALYLQVEPQNLPPYDFLITVFVDPLHPSLCATLFSLLRTLTNPAQQKWRRDRTAAVDSNPLSFAPRCRDRRCRRRRCRHARSTLTQFLLGD</sequence>
<protein>
    <submittedName>
        <fullName evidence="1">Uncharacterized protein</fullName>
    </submittedName>
</protein>
<evidence type="ECO:0000313" key="2">
    <source>
        <dbReference type="Proteomes" id="UP001586593"/>
    </source>
</evidence>
<comment type="caution">
    <text evidence="1">The sequence shown here is derived from an EMBL/GenBank/DDBJ whole genome shotgun (WGS) entry which is preliminary data.</text>
</comment>
<dbReference type="EMBL" id="JAZHXJ010000432">
    <property type="protein sequence ID" value="KAL1861427.1"/>
    <property type="molecule type" value="Genomic_DNA"/>
</dbReference>